<comment type="caution">
    <text evidence="3">The sequence shown here is derived from an EMBL/GenBank/DDBJ whole genome shotgun (WGS) entry which is preliminary data.</text>
</comment>
<keyword evidence="4" id="KW-1185">Reference proteome</keyword>
<evidence type="ECO:0000313" key="4">
    <source>
        <dbReference type="Proteomes" id="UP001204798"/>
    </source>
</evidence>
<dbReference type="Proteomes" id="UP001204798">
    <property type="component" value="Unassembled WGS sequence"/>
</dbReference>
<dbReference type="Pfam" id="PF07940">
    <property type="entry name" value="Hepar_II_III_C"/>
    <property type="match status" value="1"/>
</dbReference>
<comment type="subcellular location">
    <subcellularLocation>
        <location evidence="1">Cell envelope</location>
    </subcellularLocation>
</comment>
<dbReference type="InterPro" id="IPR008929">
    <property type="entry name" value="Chondroitin_lyas"/>
</dbReference>
<sequence>MTLRSATWQVMISLVLTFCLWLGNWTVMGEPSPKSRSAFFHASLLQRLRQNIARYDWAKQTAQRIVQDAEFWRRMSDDELWSLMFGPTITRSWHVWSNGYCPACKKPVPMYNWRIDALRYPWKVQCLHCKKLFPTNDFAAFYRSGLDERGIFDPKRADRSLLFNADHPDPADPLHKFGVDDGEGYVEGDKRWRFIGAYLIYGQWKQLVLGGIKNLAAAYLVTGDKVYARKAAILLDRVADLYPQFDFRTQAVVYEQHLGSNGYVSIWHDACEETRLLALAYDAIFEAIRNDSELVAFLHRKAMQYRLPNTKATFTDIQRNIEDGILRDPLRNEHKIHSNFPRTPFTKAVLLAVLSPDDKEPVLKLLSETLQRATAVDGVTGEKGLAGYAAYATRAIAEMVALFDRFASGARYEGRGTGDFLSWALERFPLRETFRFHLDTWALQQYYPNIGDAGVFARKTPQYVGVAFTKLPSNADALFTPSMFTLFWRLYELTGDADFVRLLYRANGNRTDGLPHDLFAENPEAFQKQVQQVITQQGSEFRLGSVNKPKWCLAMLRSGNGENERVVWLDYDAGGGHGHFDGMNMGMFAFGLDLMPDFGYPPVQFGGWDSPRARWYFMTAAHNTVVVDGKDQRVSSGTVTLWHDGKWVKAVRASAPQLVSGQQYERTIALVDINERNFYVVDIFRVVGGTVHDKFTHSHFGTVTVNAPTKPVPTPTEYLGTQMCQFVQIAPSQLTRPSSSVLLPLQVDWQIEDRYGYLPKGKVVRLRLFDLTENAKAFLCEGWIALGINTTEEAWIQRLMVRRRGDAPLASTFVAVLVPYEGEQPPIVSVRRLPLRTPDKTLYGDAHVALEIAHADGTKDLLIAMDTENPLNLQPDFRKVRWVEQPEWKWRTKSELCLVRKDNSGKIVWREEVTK</sequence>
<evidence type="ECO:0000256" key="1">
    <source>
        <dbReference type="ARBA" id="ARBA00004196"/>
    </source>
</evidence>
<accession>A0ABT2ERV3</accession>
<dbReference type="RefSeq" id="WP_259096245.1">
    <property type="nucleotide sequence ID" value="NZ_CP130454.1"/>
</dbReference>
<reference evidence="3 4" key="1">
    <citation type="submission" date="2022-08" db="EMBL/GenBank/DDBJ databases">
        <title>Bacterial and archaeal communities from various locations to study Microbial Dark Matter (Phase II).</title>
        <authorList>
            <person name="Stepanauskas R."/>
        </authorList>
    </citation>
    <scope>NUCLEOTIDE SEQUENCE [LARGE SCALE GENOMIC DNA]</scope>
    <source>
        <strain evidence="3 4">PD1</strain>
    </source>
</reference>
<dbReference type="InterPro" id="IPR012480">
    <property type="entry name" value="Hepar_II_III_C"/>
</dbReference>
<organism evidence="3 4">
    <name type="scientific">Candidatus Fervidibacter sacchari</name>
    <dbReference type="NCBI Taxonomy" id="1448929"/>
    <lineage>
        <taxon>Bacteria</taxon>
        <taxon>Candidatus Fervidibacterota</taxon>
        <taxon>Candidatus Fervidibacter</taxon>
    </lineage>
</organism>
<proteinExistence type="predicted"/>
<dbReference type="EMBL" id="JANUCP010000003">
    <property type="protein sequence ID" value="MCS3919630.1"/>
    <property type="molecule type" value="Genomic_DNA"/>
</dbReference>
<evidence type="ECO:0000313" key="3">
    <source>
        <dbReference type="EMBL" id="MCS3919630.1"/>
    </source>
</evidence>
<dbReference type="Gene3D" id="2.70.98.70">
    <property type="match status" value="1"/>
</dbReference>
<name>A0ABT2ERV3_9BACT</name>
<feature type="domain" description="Heparinase II/III-like C-terminal" evidence="2">
    <location>
        <begin position="574"/>
        <end position="686"/>
    </location>
</feature>
<evidence type="ECO:0000259" key="2">
    <source>
        <dbReference type="Pfam" id="PF07940"/>
    </source>
</evidence>
<gene>
    <name evidence="3" type="ORF">M2350_002043</name>
</gene>
<protein>
    <recommendedName>
        <fullName evidence="2">Heparinase II/III-like C-terminal domain-containing protein</fullName>
    </recommendedName>
</protein>
<dbReference type="Gene3D" id="1.50.10.100">
    <property type="entry name" value="Chondroitin AC/alginate lyase"/>
    <property type="match status" value="1"/>
</dbReference>